<evidence type="ECO:0000313" key="2">
    <source>
        <dbReference type="EMBL" id="CAD5940320.1"/>
    </source>
</evidence>
<protein>
    <recommendedName>
        <fullName evidence="1">PIN domain-containing protein</fullName>
    </recommendedName>
</protein>
<evidence type="ECO:0000313" key="3">
    <source>
        <dbReference type="Proteomes" id="UP001153761"/>
    </source>
</evidence>
<dbReference type="SUPFAM" id="SSF88723">
    <property type="entry name" value="PIN domain-like"/>
    <property type="match status" value="1"/>
</dbReference>
<dbReference type="EMBL" id="LR882963">
    <property type="protein sequence ID" value="CAD5940320.1"/>
    <property type="molecule type" value="Genomic_DNA"/>
</dbReference>
<reference evidence="2" key="1">
    <citation type="submission" date="2020-09" db="EMBL/GenBank/DDBJ databases">
        <authorList>
            <person name="Blom J."/>
        </authorList>
    </citation>
    <scope>NUCLEOTIDE SEQUENCE</scope>
    <source>
        <strain evidence="2">No.66</strain>
    </source>
</reference>
<dbReference type="InterPro" id="IPR002716">
    <property type="entry name" value="PIN_dom"/>
</dbReference>
<proteinExistence type="predicted"/>
<dbReference type="AlphaFoldDB" id="A0AAD1Q432"/>
<organism evidence="2 3">
    <name type="scientific">Planktothrix agardhii</name>
    <name type="common">Oscillatoria agardhii</name>
    <dbReference type="NCBI Taxonomy" id="1160"/>
    <lineage>
        <taxon>Bacteria</taxon>
        <taxon>Bacillati</taxon>
        <taxon>Cyanobacteriota</taxon>
        <taxon>Cyanophyceae</taxon>
        <taxon>Oscillatoriophycideae</taxon>
        <taxon>Oscillatoriales</taxon>
        <taxon>Microcoleaceae</taxon>
        <taxon>Planktothrix</taxon>
    </lineage>
</organism>
<sequence length="90" mass="10495">MKNIYFLDTSYILALEIRNEDAHKKVLQNWAALASSKPFLVTTTYVFDEVVTFFNSRNFHYNASDQTELSTRTFMLFVAVACSYNLHRSQ</sequence>
<evidence type="ECO:0000259" key="1">
    <source>
        <dbReference type="Pfam" id="PF01850"/>
    </source>
</evidence>
<gene>
    <name evidence="2" type="ORF">PANO66_01935</name>
</gene>
<dbReference type="InterPro" id="IPR029060">
    <property type="entry name" value="PIN-like_dom_sf"/>
</dbReference>
<dbReference type="Proteomes" id="UP001153761">
    <property type="component" value="Chromosome"/>
</dbReference>
<dbReference type="Pfam" id="PF01850">
    <property type="entry name" value="PIN"/>
    <property type="match status" value="1"/>
</dbReference>
<dbReference type="Gene3D" id="3.40.50.1010">
    <property type="entry name" value="5'-nuclease"/>
    <property type="match status" value="1"/>
</dbReference>
<feature type="domain" description="PIN" evidence="1">
    <location>
        <begin position="5"/>
        <end position="66"/>
    </location>
</feature>
<dbReference type="RefSeq" id="WP_367186276.1">
    <property type="nucleotide sequence ID" value="NZ_LR882938.1"/>
</dbReference>
<name>A0AAD1Q432_PLAAG</name>
<accession>A0AAD1Q432</accession>